<name>A0ABV0FNF5_9GAMM</name>
<dbReference type="EMBL" id="JBDPZN010000002">
    <property type="protein sequence ID" value="MEO3682369.1"/>
    <property type="molecule type" value="Genomic_DNA"/>
</dbReference>
<dbReference type="RefSeq" id="WP_347690032.1">
    <property type="nucleotide sequence ID" value="NZ_JBDPZN010000002.1"/>
</dbReference>
<dbReference type="EC" id="2.5.1.3" evidence="13"/>
<sequence>MNSSTFVSESIMQTPPIVWTIAGSDSGGGAGIQADLLTMQDLSCHGCSVITTLTAQNSVSVSLVETVSQSMLLAQLTSLCADLPPVAIKIGLLASQAQVNILADWLTQIRSTLILAPFVVLDPVMVASSGASFNPMDLDFSPLIGLIDLLTPNQHELGRLCHHCVLAQHRNDNLNLESSIEIDPMSTLQLQLINDAKWLSNIFKCHVLAKGGDAHWQYDATDIYVSTSVPGASVAHSNAVFMLSSQRIVTNNNHGSGCTLSSAIACFIAHDFVIHDAIVLAKAYVNRGLALGFSLGQGPGVLARTGWPDDLQAMPLIKLITSDNLAQASFKHTAHNDFKSLQKPLGIYPVVDDLNILKQLLSAGCKTIQYRTKLDSDTCSDSLQRLTLETNIIEVIKLGREFHAQLFINDHWQLALKHGAFGVHLGQEDLATADLAAIAAVGMALGLSSHSYFEALLAHQHSPSYIALGHIFATTTKQMPSAPQGITKLTRYVSLFSRHYPTVAIGGINLSNLEVIAMTGVGDVAVVRAVSAAADPAKAYQALNHKWLQLTRALSKPSVSAEVR</sequence>
<dbReference type="SUPFAM" id="SSF53613">
    <property type="entry name" value="Ribokinase-like"/>
    <property type="match status" value="1"/>
</dbReference>
<evidence type="ECO:0000256" key="5">
    <source>
        <dbReference type="ARBA" id="ARBA00022777"/>
    </source>
</evidence>
<keyword evidence="5 16" id="KW-0418">Kinase</keyword>
<evidence type="ECO:0000256" key="12">
    <source>
        <dbReference type="ARBA" id="ARBA00047883"/>
    </source>
</evidence>
<comment type="caution">
    <text evidence="13">Lacks conserved residue(s) required for the propagation of feature annotation.</text>
</comment>
<keyword evidence="7 13" id="KW-0460">Magnesium</keyword>
<evidence type="ECO:0000256" key="8">
    <source>
        <dbReference type="ARBA" id="ARBA00022977"/>
    </source>
</evidence>
<dbReference type="HAMAP" id="MF_00097">
    <property type="entry name" value="TMP_synthase"/>
    <property type="match status" value="1"/>
</dbReference>
<evidence type="ECO:0000313" key="17">
    <source>
        <dbReference type="Proteomes" id="UP001477278"/>
    </source>
</evidence>
<evidence type="ECO:0000256" key="11">
    <source>
        <dbReference type="ARBA" id="ARBA00047851"/>
    </source>
</evidence>
<evidence type="ECO:0000313" key="16">
    <source>
        <dbReference type="EMBL" id="MEO3682369.1"/>
    </source>
</evidence>
<dbReference type="InterPro" id="IPR013785">
    <property type="entry name" value="Aldolase_TIM"/>
</dbReference>
<dbReference type="PANTHER" id="PTHR20858">
    <property type="entry name" value="PHOSPHOMETHYLPYRIMIDINE KINASE"/>
    <property type="match status" value="1"/>
</dbReference>
<dbReference type="InterPro" id="IPR004399">
    <property type="entry name" value="HMP/HMP-P_kinase_dom"/>
</dbReference>
<feature type="domain" description="Pyridoxamine kinase/Phosphomethylpyrimidine kinase" evidence="15">
    <location>
        <begin position="25"/>
        <end position="300"/>
    </location>
</feature>
<keyword evidence="4" id="KW-0547">Nucleotide-binding</keyword>
<evidence type="ECO:0000256" key="10">
    <source>
        <dbReference type="ARBA" id="ARBA00047334"/>
    </source>
</evidence>
<dbReference type="GO" id="GO:0008972">
    <property type="term" value="F:phosphomethylpyrimidine kinase activity"/>
    <property type="evidence" value="ECO:0007669"/>
    <property type="project" value="UniProtKB-EC"/>
</dbReference>
<accession>A0ABV0FNF5</accession>
<reference evidence="16 17" key="1">
    <citation type="submission" date="2024-05" db="EMBL/GenBank/DDBJ databases">
        <title>Genome sequencing of Marine Estuary Bacteria, Shewanella vesiculosa and S. baltica, and Pseudomonas syringae.</title>
        <authorList>
            <person name="Gurung A."/>
            <person name="Maclea K.S."/>
        </authorList>
    </citation>
    <scope>NUCLEOTIDE SEQUENCE [LARGE SCALE GENOMIC DNA]</scope>
    <source>
        <strain evidence="16 17">1A</strain>
    </source>
</reference>
<comment type="similarity">
    <text evidence="13">Belongs to the thiamine-phosphate synthase family.</text>
</comment>
<comment type="cofactor">
    <cofactor evidence="13">
        <name>Mg(2+)</name>
        <dbReference type="ChEBI" id="CHEBI:18420"/>
    </cofactor>
    <text evidence="13">Binds 1 Mg(2+) ion per subunit.</text>
</comment>
<feature type="binding site" evidence="13">
    <location>
        <position position="429"/>
    </location>
    <ligand>
        <name>Mg(2+)</name>
        <dbReference type="ChEBI" id="CHEBI:18420"/>
    </ligand>
</feature>
<evidence type="ECO:0000256" key="6">
    <source>
        <dbReference type="ARBA" id="ARBA00022840"/>
    </source>
</evidence>
<feature type="binding site" evidence="13">
    <location>
        <position position="409"/>
    </location>
    <ligand>
        <name>4-amino-2-methyl-5-(diphosphooxymethyl)pyrimidine</name>
        <dbReference type="ChEBI" id="CHEBI:57841"/>
    </ligand>
</feature>
<dbReference type="InterPro" id="IPR022998">
    <property type="entry name" value="ThiamineP_synth_TenI"/>
</dbReference>
<dbReference type="GO" id="GO:0008902">
    <property type="term" value="F:hydroxymethylpyrimidine kinase activity"/>
    <property type="evidence" value="ECO:0007669"/>
    <property type="project" value="UniProtKB-EC"/>
</dbReference>
<dbReference type="InterPro" id="IPR034291">
    <property type="entry name" value="TMP_synthase"/>
</dbReference>
<comment type="function">
    <text evidence="13">Condenses 4-methyl-5-(beta-hydroxyethyl)thiazole monophosphate (THZ-P) and 2-methyl-4-amino-5-hydroxymethyl pyrimidine pyrophosphate (HMP-PP) to form thiamine monophosphate (TMP).</text>
</comment>
<evidence type="ECO:0000256" key="13">
    <source>
        <dbReference type="HAMAP-Rule" id="MF_00097"/>
    </source>
</evidence>
<keyword evidence="9" id="KW-0511">Multifunctional enzyme</keyword>
<comment type="catalytic activity">
    <reaction evidence="11 13">
        <text>2-(2-carboxy-4-methylthiazol-5-yl)ethyl phosphate + 4-amino-2-methyl-5-(diphosphooxymethyl)pyrimidine + 2 H(+) = thiamine phosphate + CO2 + diphosphate</text>
        <dbReference type="Rhea" id="RHEA:47848"/>
        <dbReference type="ChEBI" id="CHEBI:15378"/>
        <dbReference type="ChEBI" id="CHEBI:16526"/>
        <dbReference type="ChEBI" id="CHEBI:33019"/>
        <dbReference type="ChEBI" id="CHEBI:37575"/>
        <dbReference type="ChEBI" id="CHEBI:57841"/>
        <dbReference type="ChEBI" id="CHEBI:62890"/>
        <dbReference type="EC" id="2.5.1.3"/>
    </reaction>
</comment>
<keyword evidence="6" id="KW-0067">ATP-binding</keyword>
<feature type="binding site" evidence="13">
    <location>
        <position position="477"/>
    </location>
    <ligand>
        <name>4-amino-2-methyl-5-(diphosphooxymethyl)pyrimidine</name>
        <dbReference type="ChEBI" id="CHEBI:57841"/>
    </ligand>
</feature>
<organism evidence="16 17">
    <name type="scientific">Shewanella vesiculosa</name>
    <dbReference type="NCBI Taxonomy" id="518738"/>
    <lineage>
        <taxon>Bacteria</taxon>
        <taxon>Pseudomonadati</taxon>
        <taxon>Pseudomonadota</taxon>
        <taxon>Gammaproteobacteria</taxon>
        <taxon>Alteromonadales</taxon>
        <taxon>Shewanellaceae</taxon>
        <taxon>Shewanella</taxon>
    </lineage>
</organism>
<dbReference type="PANTHER" id="PTHR20858:SF17">
    <property type="entry name" value="HYDROXYMETHYLPYRIMIDINE_PHOSPHOMETHYLPYRIMIDINE KINASE THI20-RELATED"/>
    <property type="match status" value="1"/>
</dbReference>
<comment type="caution">
    <text evidence="16">The sequence shown here is derived from an EMBL/GenBank/DDBJ whole genome shotgun (WGS) entry which is preliminary data.</text>
</comment>
<dbReference type="InterPro" id="IPR036206">
    <property type="entry name" value="ThiamineP_synth_sf"/>
</dbReference>
<evidence type="ECO:0000256" key="2">
    <source>
        <dbReference type="ARBA" id="ARBA00022679"/>
    </source>
</evidence>
<dbReference type="Gene3D" id="3.40.1190.20">
    <property type="match status" value="1"/>
</dbReference>
<comment type="catalytic activity">
    <reaction evidence="12 13">
        <text>2-[(2R,5Z)-2-carboxy-4-methylthiazol-5(2H)-ylidene]ethyl phosphate + 4-amino-2-methyl-5-(diphosphooxymethyl)pyrimidine + 2 H(+) = thiamine phosphate + CO2 + diphosphate</text>
        <dbReference type="Rhea" id="RHEA:47844"/>
        <dbReference type="ChEBI" id="CHEBI:15378"/>
        <dbReference type="ChEBI" id="CHEBI:16526"/>
        <dbReference type="ChEBI" id="CHEBI:33019"/>
        <dbReference type="ChEBI" id="CHEBI:37575"/>
        <dbReference type="ChEBI" id="CHEBI:57841"/>
        <dbReference type="ChEBI" id="CHEBI:62899"/>
        <dbReference type="EC" id="2.5.1.3"/>
    </reaction>
</comment>
<dbReference type="Pfam" id="PF02581">
    <property type="entry name" value="TMP-TENI"/>
    <property type="match status" value="1"/>
</dbReference>
<feature type="binding site" evidence="13">
    <location>
        <begin position="474"/>
        <end position="476"/>
    </location>
    <ligand>
        <name>2-[(2R,5Z)-2-carboxy-4-methylthiazol-5(2H)-ylidene]ethyl phosphate</name>
        <dbReference type="ChEBI" id="CHEBI:62899"/>
    </ligand>
</feature>
<evidence type="ECO:0000256" key="1">
    <source>
        <dbReference type="ARBA" id="ARBA00005165"/>
    </source>
</evidence>
<feature type="domain" description="Thiamine phosphate synthase/TenI" evidence="14">
    <location>
        <begin position="353"/>
        <end position="530"/>
    </location>
</feature>
<dbReference type="CDD" id="cd01169">
    <property type="entry name" value="HMPP_kinase"/>
    <property type="match status" value="1"/>
</dbReference>
<feature type="binding site" evidence="13">
    <location>
        <position position="448"/>
    </location>
    <ligand>
        <name>4-amino-2-methyl-5-(diphosphooxymethyl)pyrimidine</name>
        <dbReference type="ChEBI" id="CHEBI:57841"/>
    </ligand>
</feature>
<feature type="binding site" evidence="13">
    <location>
        <begin position="369"/>
        <end position="373"/>
    </location>
    <ligand>
        <name>4-amino-2-methyl-5-(diphosphooxymethyl)pyrimidine</name>
        <dbReference type="ChEBI" id="CHEBI:57841"/>
    </ligand>
</feature>
<feature type="binding site" evidence="13">
    <location>
        <position position="507"/>
    </location>
    <ligand>
        <name>2-[(2R,5Z)-2-carboxy-4-methylthiazol-5(2H)-ylidene]ethyl phosphate</name>
        <dbReference type="ChEBI" id="CHEBI:62899"/>
    </ligand>
</feature>
<dbReference type="SUPFAM" id="SSF51391">
    <property type="entry name" value="Thiamin phosphate synthase"/>
    <property type="match status" value="1"/>
</dbReference>
<dbReference type="InterPro" id="IPR013749">
    <property type="entry name" value="PM/HMP-P_kinase-1"/>
</dbReference>
<protein>
    <recommendedName>
        <fullName evidence="13">Thiamine-phosphate synthase</fullName>
        <shortName evidence="13">TP synthase</shortName>
        <shortName evidence="13">TPS</shortName>
        <ecNumber evidence="13">2.5.1.3</ecNumber>
    </recommendedName>
    <alternativeName>
        <fullName evidence="13">Thiamine-phosphate pyrophosphorylase</fullName>
        <shortName evidence="13">TMP pyrophosphorylase</shortName>
        <shortName evidence="13">TMP-PPase</shortName>
    </alternativeName>
</protein>
<keyword evidence="8 13" id="KW-0784">Thiamine biosynthesis</keyword>
<keyword evidence="17" id="KW-1185">Reference proteome</keyword>
<proteinExistence type="inferred from homology"/>
<evidence type="ECO:0000259" key="15">
    <source>
        <dbReference type="Pfam" id="PF08543"/>
    </source>
</evidence>
<comment type="catalytic activity">
    <reaction evidence="10 13">
        <text>4-methyl-5-(2-phosphooxyethyl)-thiazole + 4-amino-2-methyl-5-(diphosphooxymethyl)pyrimidine + H(+) = thiamine phosphate + diphosphate</text>
        <dbReference type="Rhea" id="RHEA:22328"/>
        <dbReference type="ChEBI" id="CHEBI:15378"/>
        <dbReference type="ChEBI" id="CHEBI:33019"/>
        <dbReference type="ChEBI" id="CHEBI:37575"/>
        <dbReference type="ChEBI" id="CHEBI:57841"/>
        <dbReference type="ChEBI" id="CHEBI:58296"/>
        <dbReference type="EC" id="2.5.1.3"/>
    </reaction>
</comment>
<feature type="binding site" evidence="13">
    <location>
        <position position="410"/>
    </location>
    <ligand>
        <name>Mg(2+)</name>
        <dbReference type="ChEBI" id="CHEBI:18420"/>
    </ligand>
</feature>
<evidence type="ECO:0000256" key="9">
    <source>
        <dbReference type="ARBA" id="ARBA00023268"/>
    </source>
</evidence>
<evidence type="ECO:0000256" key="7">
    <source>
        <dbReference type="ARBA" id="ARBA00022842"/>
    </source>
</evidence>
<comment type="pathway">
    <text evidence="1 13">Cofactor biosynthesis; thiamine diphosphate biosynthesis; thiamine phosphate from 4-amino-2-methyl-5-diphosphomethylpyrimidine and 4-methyl-5-(2-phosphoethyl)-thiazole: step 1/1.</text>
</comment>
<keyword evidence="2 13" id="KW-0808">Transferase</keyword>
<dbReference type="Pfam" id="PF08543">
    <property type="entry name" value="Phos_pyr_kin"/>
    <property type="match status" value="1"/>
</dbReference>
<keyword evidence="3 13" id="KW-0479">Metal-binding</keyword>
<dbReference type="CDD" id="cd00564">
    <property type="entry name" value="TMP_TenI"/>
    <property type="match status" value="1"/>
</dbReference>
<evidence type="ECO:0000256" key="3">
    <source>
        <dbReference type="ARBA" id="ARBA00022723"/>
    </source>
</evidence>
<dbReference type="Gene3D" id="3.20.20.70">
    <property type="entry name" value="Aldolase class I"/>
    <property type="match status" value="1"/>
</dbReference>
<evidence type="ECO:0000259" key="14">
    <source>
        <dbReference type="Pfam" id="PF02581"/>
    </source>
</evidence>
<evidence type="ECO:0000256" key="4">
    <source>
        <dbReference type="ARBA" id="ARBA00022741"/>
    </source>
</evidence>
<dbReference type="Proteomes" id="UP001477278">
    <property type="component" value="Unassembled WGS sequence"/>
</dbReference>
<dbReference type="InterPro" id="IPR029056">
    <property type="entry name" value="Ribokinase-like"/>
</dbReference>
<gene>
    <name evidence="13" type="primary">thiE</name>
    <name evidence="16" type="ORF">ABHN84_08700</name>
</gene>